<reference evidence="2 3" key="1">
    <citation type="submission" date="2024-10" db="EMBL/GenBank/DDBJ databases">
        <title>The Natural Products Discovery Center: Release of the First 8490 Sequenced Strains for Exploring Actinobacteria Biosynthetic Diversity.</title>
        <authorList>
            <person name="Kalkreuter E."/>
            <person name="Kautsar S.A."/>
            <person name="Yang D."/>
            <person name="Bader C.D."/>
            <person name="Teijaro C.N."/>
            <person name="Fluegel L."/>
            <person name="Davis C.M."/>
            <person name="Simpson J.R."/>
            <person name="Lauterbach L."/>
            <person name="Steele A.D."/>
            <person name="Gui C."/>
            <person name="Meng S."/>
            <person name="Li G."/>
            <person name="Viehrig K."/>
            <person name="Ye F."/>
            <person name="Su P."/>
            <person name="Kiefer A.F."/>
            <person name="Nichols A."/>
            <person name="Cepeda A.J."/>
            <person name="Yan W."/>
            <person name="Fan B."/>
            <person name="Jiang Y."/>
            <person name="Adhikari A."/>
            <person name="Zheng C.-J."/>
            <person name="Schuster L."/>
            <person name="Cowan T.M."/>
            <person name="Smanski M.J."/>
            <person name="Chevrette M.G."/>
            <person name="De Carvalho L.P.S."/>
            <person name="Shen B."/>
        </authorList>
    </citation>
    <scope>NUCLEOTIDE SEQUENCE [LARGE SCALE GENOMIC DNA]</scope>
    <source>
        <strain evidence="2 3">NPDC020327</strain>
    </source>
</reference>
<evidence type="ECO:0000313" key="2">
    <source>
        <dbReference type="EMBL" id="MFI1962965.1"/>
    </source>
</evidence>
<dbReference type="Proteomes" id="UP001611548">
    <property type="component" value="Unassembled WGS sequence"/>
</dbReference>
<keyword evidence="1" id="KW-1133">Transmembrane helix</keyword>
<dbReference type="Pfam" id="PF07332">
    <property type="entry name" value="Phage_holin_3_6"/>
    <property type="match status" value="1"/>
</dbReference>
<name>A0ABW7UJX3_9ACTN</name>
<keyword evidence="3" id="KW-1185">Reference proteome</keyword>
<evidence type="ECO:0000313" key="3">
    <source>
        <dbReference type="Proteomes" id="UP001611548"/>
    </source>
</evidence>
<dbReference type="EMBL" id="JBIRWE010000001">
    <property type="protein sequence ID" value="MFI1962965.1"/>
    <property type="molecule type" value="Genomic_DNA"/>
</dbReference>
<evidence type="ECO:0000256" key="1">
    <source>
        <dbReference type="SAM" id="Phobius"/>
    </source>
</evidence>
<dbReference type="InterPro" id="IPR009937">
    <property type="entry name" value="Phage_holin_3_6"/>
</dbReference>
<feature type="transmembrane region" description="Helical" evidence="1">
    <location>
        <begin position="79"/>
        <end position="100"/>
    </location>
</feature>
<comment type="caution">
    <text evidence="2">The sequence shown here is derived from an EMBL/GenBank/DDBJ whole genome shotgun (WGS) entry which is preliminary data.</text>
</comment>
<organism evidence="2 3">
    <name type="scientific">Streptomyces pathocidini</name>
    <dbReference type="NCBI Taxonomy" id="1650571"/>
    <lineage>
        <taxon>Bacteria</taxon>
        <taxon>Bacillati</taxon>
        <taxon>Actinomycetota</taxon>
        <taxon>Actinomycetes</taxon>
        <taxon>Kitasatosporales</taxon>
        <taxon>Streptomycetaceae</taxon>
        <taxon>Streptomyces</taxon>
    </lineage>
</organism>
<keyword evidence="1" id="KW-0472">Membrane</keyword>
<proteinExistence type="predicted"/>
<dbReference type="RefSeq" id="WP_055472538.1">
    <property type="nucleotide sequence ID" value="NZ_JBEZHZ010000015.1"/>
</dbReference>
<protein>
    <submittedName>
        <fullName evidence="2">Phage holin family protein</fullName>
    </submittedName>
</protein>
<accession>A0ABW7UJX3</accession>
<gene>
    <name evidence="2" type="ORF">ACH429_02245</name>
</gene>
<keyword evidence="1" id="KW-0812">Transmembrane</keyword>
<feature type="transmembrane region" description="Helical" evidence="1">
    <location>
        <begin position="50"/>
        <end position="73"/>
    </location>
</feature>
<sequence>MNGGSPDGKPVGELVKQASEQLSELVRSELKLAQAEMTAKGKRAGLGGGLFGGAGLLALLGLMTLVAAAVAAVALVLPVWAAALVVTGALFLLAALFGLLGRAQTRKVTPLKPEQALSGVRADVESIKEHAHPAGRHG</sequence>